<reference evidence="1 4" key="1">
    <citation type="submission" date="2023-02" db="EMBL/GenBank/DDBJ databases">
        <title>Pathogen: clinical or host-associated sample.</title>
        <authorList>
            <person name="Hergert J."/>
            <person name="Casey R."/>
            <person name="Wagner J."/>
            <person name="Young E.L."/>
            <person name="Oakeson K.F."/>
        </authorList>
    </citation>
    <scope>NUCLEOTIDE SEQUENCE</scope>
    <source>
        <strain evidence="2 4">2022CK-00829</strain>
        <strain evidence="1">2022CK-00830</strain>
    </source>
</reference>
<gene>
    <name evidence="1" type="ORF">PUW23_23825</name>
    <name evidence="2" type="ORF">PUW25_23820</name>
</gene>
<accession>A0AAX3MYP5</accession>
<keyword evidence="4" id="KW-1185">Reference proteome</keyword>
<evidence type="ECO:0000313" key="3">
    <source>
        <dbReference type="Proteomes" id="UP001220962"/>
    </source>
</evidence>
<name>A0AAX3MYP5_9BACL</name>
<dbReference type="EMBL" id="CP118101">
    <property type="protein sequence ID" value="WDH82437.1"/>
    <property type="molecule type" value="Genomic_DNA"/>
</dbReference>
<evidence type="ECO:0000313" key="1">
    <source>
        <dbReference type="EMBL" id="WDH82437.1"/>
    </source>
</evidence>
<dbReference type="AlphaFoldDB" id="A0AAX3MYP5"/>
<evidence type="ECO:0000313" key="2">
    <source>
        <dbReference type="EMBL" id="WDI02185.1"/>
    </source>
</evidence>
<protein>
    <submittedName>
        <fullName evidence="1">Uncharacterized protein</fullName>
    </submittedName>
</protein>
<evidence type="ECO:0000313" key="4">
    <source>
        <dbReference type="Proteomes" id="UP001221519"/>
    </source>
</evidence>
<proteinExistence type="predicted"/>
<dbReference type="Proteomes" id="UP001221519">
    <property type="component" value="Chromosome"/>
</dbReference>
<dbReference type="RefSeq" id="WP_274337699.1">
    <property type="nucleotide sequence ID" value="NZ_CP118101.1"/>
</dbReference>
<dbReference type="Proteomes" id="UP001220962">
    <property type="component" value="Chromosome"/>
</dbReference>
<dbReference type="EMBL" id="CP118108">
    <property type="protein sequence ID" value="WDI02185.1"/>
    <property type="molecule type" value="Genomic_DNA"/>
</dbReference>
<organism evidence="1 3">
    <name type="scientific">Paenibacillus urinalis</name>
    <dbReference type="NCBI Taxonomy" id="521520"/>
    <lineage>
        <taxon>Bacteria</taxon>
        <taxon>Bacillati</taxon>
        <taxon>Bacillota</taxon>
        <taxon>Bacilli</taxon>
        <taxon>Bacillales</taxon>
        <taxon>Paenibacillaceae</taxon>
        <taxon>Paenibacillus</taxon>
    </lineage>
</organism>
<sequence length="64" mass="7139">MNMIWHVGCDGMAMPVAAETRAEAEQKAEKHLAENGYRCGRILATKASQGYLEWIEAHQIPVLL</sequence>